<dbReference type="SUPFAM" id="SSF140459">
    <property type="entry name" value="PE/PPE dimer-like"/>
    <property type="match status" value="1"/>
</dbReference>
<evidence type="ECO:0000256" key="1">
    <source>
        <dbReference type="ARBA" id="ARBA00010652"/>
    </source>
</evidence>
<organism evidence="4 5">
    <name type="scientific">Mycobacterium heckeshornense</name>
    <dbReference type="NCBI Taxonomy" id="110505"/>
    <lineage>
        <taxon>Bacteria</taxon>
        <taxon>Bacillati</taxon>
        <taxon>Actinomycetota</taxon>
        <taxon>Actinomycetes</taxon>
        <taxon>Mycobacteriales</taxon>
        <taxon>Mycobacteriaceae</taxon>
        <taxon>Mycobacterium</taxon>
    </lineage>
</organism>
<dbReference type="EMBL" id="AP024237">
    <property type="protein sequence ID" value="BCO33603.1"/>
    <property type="molecule type" value="Genomic_DNA"/>
</dbReference>
<evidence type="ECO:0000256" key="2">
    <source>
        <dbReference type="SAM" id="MobiDB-lite"/>
    </source>
</evidence>
<accession>A0A2G8AYH6</accession>
<evidence type="ECO:0000313" key="4">
    <source>
        <dbReference type="EMBL" id="BCO33603.1"/>
    </source>
</evidence>
<feature type="compositionally biased region" description="Low complexity" evidence="2">
    <location>
        <begin position="207"/>
        <end position="218"/>
    </location>
</feature>
<dbReference type="Gene3D" id="1.20.1260.20">
    <property type="entry name" value="PPE superfamily"/>
    <property type="match status" value="1"/>
</dbReference>
<evidence type="ECO:0000259" key="3">
    <source>
        <dbReference type="Pfam" id="PF00823"/>
    </source>
</evidence>
<name>A0A2G8AYH6_9MYCO</name>
<dbReference type="AlphaFoldDB" id="A0A2G8AYH6"/>
<feature type="region of interest" description="Disordered" evidence="2">
    <location>
        <begin position="194"/>
        <end position="221"/>
    </location>
</feature>
<evidence type="ECO:0000313" key="5">
    <source>
        <dbReference type="Proteomes" id="UP000595446"/>
    </source>
</evidence>
<keyword evidence="5" id="KW-1185">Reference proteome</keyword>
<reference evidence="4 5" key="1">
    <citation type="submission" date="2020-12" db="EMBL/GenBank/DDBJ databases">
        <title>Complete genome sequence of Mycobacterium heckeshornense JCM 15655T, closely related to a pathogenic non-tuberculous mycobacterial species Mycobacterium xenopi.</title>
        <authorList>
            <person name="Yoshida M."/>
            <person name="Fukano H."/>
            <person name="Asakura T."/>
            <person name="Suzuki M."/>
            <person name="Hoshino Y."/>
        </authorList>
    </citation>
    <scope>NUCLEOTIDE SEQUENCE [LARGE SCALE GENOMIC DNA]</scope>
    <source>
        <strain evidence="4 5">JCM 15655</strain>
    </source>
</reference>
<dbReference type="Pfam" id="PF00823">
    <property type="entry name" value="PPE"/>
    <property type="match status" value="1"/>
</dbReference>
<proteinExistence type="inferred from homology"/>
<feature type="domain" description="PPE" evidence="3">
    <location>
        <begin position="9"/>
        <end position="163"/>
    </location>
</feature>
<dbReference type="InterPro" id="IPR038332">
    <property type="entry name" value="PPE_sf"/>
</dbReference>
<feature type="region of interest" description="Disordered" evidence="2">
    <location>
        <begin position="374"/>
        <end position="404"/>
    </location>
</feature>
<gene>
    <name evidence="4" type="primary">PPE69</name>
    <name evidence="4" type="ORF">MHEC_00360</name>
</gene>
<sequence length="404" mass="39808">MPDPLWFGPPESVAALLESSDPSTVVANIAAWLSEAVSHELSMGASMANIAATMSQWIGLGGVASALKGNELNFAGLAPMMAHCLKHVSIGQAAVEANTIARSSVIPAAVCQSNRDETAALYSTNWCGCNTPAIIALEDQYYNHFWPQNTSAGVAYATTLTTLMGAITSTPPPITPLGASPAAAAAPAESAAESAASNAGGLPSLPSGAAETAGSTASPVESVTQLLQPMQSAMTSLPQAAQSLAGGSTQFLQSGMQGFSSPLQQMMGMFPGLMSQSGASAAVEPVAAAAEPIAAGGGGAAGLGSGAAGGAGGVGYSGAGLTSFTRPASTFEPELGGRPTGLRASGFLNAAQVGGPTTTTATGGGMMPVSPAAAGMLGREGGESDKEKVTHARIVVDAERQGSP</sequence>
<dbReference type="InterPro" id="IPR000030">
    <property type="entry name" value="PPE_dom"/>
</dbReference>
<feature type="compositionally biased region" description="Basic and acidic residues" evidence="2">
    <location>
        <begin position="380"/>
        <end position="404"/>
    </location>
</feature>
<protein>
    <submittedName>
        <fullName evidence="4">PPE family protein</fullName>
    </submittedName>
</protein>
<dbReference type="Proteomes" id="UP000595446">
    <property type="component" value="Chromosome"/>
</dbReference>
<comment type="similarity">
    <text evidence="1">Belongs to the mycobacterial PPE family.</text>
</comment>